<evidence type="ECO:0000313" key="3">
    <source>
        <dbReference type="Proteomes" id="UP000249522"/>
    </source>
</evidence>
<organism evidence="2 3">
    <name type="scientific">Paenibacillus sambharensis</name>
    <dbReference type="NCBI Taxonomy" id="1803190"/>
    <lineage>
        <taxon>Bacteria</taxon>
        <taxon>Bacillati</taxon>
        <taxon>Bacillota</taxon>
        <taxon>Bacilli</taxon>
        <taxon>Bacillales</taxon>
        <taxon>Paenibacillaceae</taxon>
        <taxon>Paenibacillus</taxon>
    </lineage>
</organism>
<dbReference type="EMBL" id="QKRB01000051">
    <property type="protein sequence ID" value="PZD94581.1"/>
    <property type="molecule type" value="Genomic_DNA"/>
</dbReference>
<dbReference type="RefSeq" id="WP_111147803.1">
    <property type="nucleotide sequence ID" value="NZ_QKRB01000051.1"/>
</dbReference>
<gene>
    <name evidence="2" type="ORF">DNH61_16570</name>
</gene>
<comment type="similarity">
    <text evidence="1">Belongs to the WXG100 family.</text>
</comment>
<dbReference type="InterPro" id="IPR010310">
    <property type="entry name" value="T7SS_ESAT-6-like"/>
</dbReference>
<dbReference type="Pfam" id="PF06013">
    <property type="entry name" value="WXG100"/>
    <property type="match status" value="1"/>
</dbReference>
<protein>
    <recommendedName>
        <fullName evidence="1">ESAT-6-like protein</fullName>
    </recommendedName>
</protein>
<dbReference type="NCBIfam" id="TIGR03930">
    <property type="entry name" value="WXG100_ESAT6"/>
    <property type="match status" value="1"/>
</dbReference>
<sequence>MSRKIVVEPSKLEAAAAKMEAQAADYERQYKQMYTEVDGMGAAWKGADNQAYVSQIKGFTEDFDNMVKLMKDYVEFLRHSAKTYRDTQTETVNAAKRLTN</sequence>
<evidence type="ECO:0000256" key="1">
    <source>
        <dbReference type="RuleBase" id="RU362001"/>
    </source>
</evidence>
<comment type="caution">
    <text evidence="2">The sequence shown here is derived from an EMBL/GenBank/DDBJ whole genome shotgun (WGS) entry which is preliminary data.</text>
</comment>
<reference evidence="2 3" key="1">
    <citation type="submission" date="2018-06" db="EMBL/GenBank/DDBJ databases">
        <title>Paenibacillus imtechensis sp. nov.</title>
        <authorList>
            <person name="Pinnaka A.K."/>
            <person name="Singh H."/>
            <person name="Kaur M."/>
        </authorList>
    </citation>
    <scope>NUCLEOTIDE SEQUENCE [LARGE SCALE GENOMIC DNA]</scope>
    <source>
        <strain evidence="2 3">SMB1</strain>
    </source>
</reference>
<dbReference type="SUPFAM" id="SSF140453">
    <property type="entry name" value="EsxAB dimer-like"/>
    <property type="match status" value="1"/>
</dbReference>
<dbReference type="Proteomes" id="UP000249522">
    <property type="component" value="Unassembled WGS sequence"/>
</dbReference>
<keyword evidence="3" id="KW-1185">Reference proteome</keyword>
<evidence type="ECO:0000313" key="2">
    <source>
        <dbReference type="EMBL" id="PZD94581.1"/>
    </source>
</evidence>
<name>A0A2W1LRX5_9BACL</name>
<dbReference type="OrthoDB" id="1768896at2"/>
<dbReference type="AlphaFoldDB" id="A0A2W1LRX5"/>
<proteinExistence type="inferred from homology"/>
<dbReference type="Gene3D" id="1.10.287.1060">
    <property type="entry name" value="ESAT-6-like"/>
    <property type="match status" value="1"/>
</dbReference>
<accession>A0A2W1LRX5</accession>
<dbReference type="InterPro" id="IPR036689">
    <property type="entry name" value="ESAT-6-like_sf"/>
</dbReference>